<dbReference type="Proteomes" id="UP000094236">
    <property type="component" value="Unassembled WGS sequence"/>
</dbReference>
<evidence type="ECO:0008006" key="3">
    <source>
        <dbReference type="Google" id="ProtNLM"/>
    </source>
</evidence>
<name>A0A1E4TVD1_PACTA</name>
<reference evidence="2" key="1">
    <citation type="submission" date="2016-05" db="EMBL/GenBank/DDBJ databases">
        <title>Comparative genomics of biotechnologically important yeasts.</title>
        <authorList>
            <consortium name="DOE Joint Genome Institute"/>
            <person name="Riley R."/>
            <person name="Haridas S."/>
            <person name="Wolfe K.H."/>
            <person name="Lopes M.R."/>
            <person name="Hittinger C.T."/>
            <person name="Goker M."/>
            <person name="Salamov A."/>
            <person name="Wisecaver J."/>
            <person name="Long T.M."/>
            <person name="Aerts A.L."/>
            <person name="Barry K."/>
            <person name="Choi C."/>
            <person name="Clum A."/>
            <person name="Coughlan A.Y."/>
            <person name="Deshpande S."/>
            <person name="Douglass A.P."/>
            <person name="Hanson S.J."/>
            <person name="Klenk H.-P."/>
            <person name="Labutti K."/>
            <person name="Lapidus A."/>
            <person name="Lindquist E."/>
            <person name="Lipzen A."/>
            <person name="Meier-Kolthoff J.P."/>
            <person name="Ohm R.A."/>
            <person name="Otillar R.P."/>
            <person name="Pangilinan J."/>
            <person name="Peng Y."/>
            <person name="Rokas A."/>
            <person name="Rosa C.A."/>
            <person name="Scheuner C."/>
            <person name="Sibirny A.A."/>
            <person name="Slot J.C."/>
            <person name="Stielow J.B."/>
            <person name="Sun H."/>
            <person name="Kurtzman C.P."/>
            <person name="Blackwell M."/>
            <person name="Grigoriev I.V."/>
            <person name="Jeffries T.W."/>
        </authorList>
    </citation>
    <scope>NUCLEOTIDE SEQUENCE [LARGE SCALE GENOMIC DNA]</scope>
    <source>
        <strain evidence="2">NRRL Y-2460</strain>
    </source>
</reference>
<dbReference type="EMBL" id="KV454014">
    <property type="protein sequence ID" value="ODV95687.1"/>
    <property type="molecule type" value="Genomic_DNA"/>
</dbReference>
<dbReference type="STRING" id="669874.A0A1E4TVD1"/>
<evidence type="ECO:0000313" key="2">
    <source>
        <dbReference type="Proteomes" id="UP000094236"/>
    </source>
</evidence>
<sequence>MAPLQQVSRHGGPSKCFPEFQRVVECMTNDKNDSYKPCELFKNDYIECRKHKLERYKMFLMKNELQQQEIDEAKVGNPYVRKRQYLTPKTLGLVDDEYDTDREINLNFY</sequence>
<protein>
    <recommendedName>
        <fullName evidence="3">CHCH domain-containing protein</fullName>
    </recommendedName>
</protein>
<accession>A0A1E4TVD1</accession>
<proteinExistence type="predicted"/>
<keyword evidence="2" id="KW-1185">Reference proteome</keyword>
<organism evidence="1 2">
    <name type="scientific">Pachysolen tannophilus NRRL Y-2460</name>
    <dbReference type="NCBI Taxonomy" id="669874"/>
    <lineage>
        <taxon>Eukaryota</taxon>
        <taxon>Fungi</taxon>
        <taxon>Dikarya</taxon>
        <taxon>Ascomycota</taxon>
        <taxon>Saccharomycotina</taxon>
        <taxon>Pichiomycetes</taxon>
        <taxon>Pachysolenaceae</taxon>
        <taxon>Pachysolen</taxon>
    </lineage>
</organism>
<dbReference type="OrthoDB" id="9992197at2759"/>
<evidence type="ECO:0000313" key="1">
    <source>
        <dbReference type="EMBL" id="ODV95687.1"/>
    </source>
</evidence>
<dbReference type="AlphaFoldDB" id="A0A1E4TVD1"/>
<gene>
    <name evidence="1" type="ORF">PACTADRAFT_50374</name>
</gene>